<comment type="function">
    <text evidence="6">HflC and HflK could encode or regulate a protease.</text>
</comment>
<dbReference type="AlphaFoldDB" id="A0A4Y6PYG0"/>
<dbReference type="InterPro" id="IPR050710">
    <property type="entry name" value="Band7/mec-2_domain"/>
</dbReference>
<keyword evidence="9" id="KW-1185">Reference proteome</keyword>
<evidence type="ECO:0000313" key="8">
    <source>
        <dbReference type="EMBL" id="QDG53351.1"/>
    </source>
</evidence>
<keyword evidence="3 6" id="KW-0812">Transmembrane</keyword>
<dbReference type="OrthoDB" id="9779595at2"/>
<accession>A0A5B8Y989</accession>
<feature type="domain" description="Band 7" evidence="7">
    <location>
        <begin position="39"/>
        <end position="220"/>
    </location>
</feature>
<dbReference type="Proteomes" id="UP000315995">
    <property type="component" value="Chromosome"/>
</dbReference>
<evidence type="ECO:0000256" key="4">
    <source>
        <dbReference type="ARBA" id="ARBA00022989"/>
    </source>
</evidence>
<dbReference type="SUPFAM" id="SSF117892">
    <property type="entry name" value="Band 7/SPFH domain"/>
    <property type="match status" value="1"/>
</dbReference>
<dbReference type="Gene3D" id="3.30.479.30">
    <property type="entry name" value="Band 7 domain"/>
    <property type="match status" value="1"/>
</dbReference>
<evidence type="ECO:0000256" key="1">
    <source>
        <dbReference type="ARBA" id="ARBA00004370"/>
    </source>
</evidence>
<dbReference type="NCBIfam" id="TIGR01933">
    <property type="entry name" value="hflK"/>
    <property type="match status" value="1"/>
</dbReference>
<dbReference type="InterPro" id="IPR036013">
    <property type="entry name" value="Band_7/SPFH_dom_sf"/>
</dbReference>
<proteinExistence type="inferred from homology"/>
<dbReference type="GO" id="GO:0006508">
    <property type="term" value="P:proteolysis"/>
    <property type="evidence" value="ECO:0007669"/>
    <property type="project" value="UniProtKB-KW"/>
</dbReference>
<evidence type="ECO:0000313" key="9">
    <source>
        <dbReference type="Proteomes" id="UP000315995"/>
    </source>
</evidence>
<dbReference type="EMBL" id="CP041186">
    <property type="protein sequence ID" value="QDG53351.1"/>
    <property type="molecule type" value="Genomic_DNA"/>
</dbReference>
<name>A0A4Y6PYG0_PERCE</name>
<keyword evidence="4 6" id="KW-1133">Transmembrane helix</keyword>
<comment type="subcellular location">
    <subcellularLocation>
        <location evidence="1 6">Membrane</location>
    </subcellularLocation>
</comment>
<feature type="transmembrane region" description="Helical" evidence="6">
    <location>
        <begin position="21"/>
        <end position="41"/>
    </location>
</feature>
<comment type="subunit">
    <text evidence="6">HflC and HflK may interact to form a multimeric complex.</text>
</comment>
<dbReference type="GO" id="GO:0008233">
    <property type="term" value="F:peptidase activity"/>
    <property type="evidence" value="ECO:0007669"/>
    <property type="project" value="UniProtKB-KW"/>
</dbReference>
<dbReference type="RefSeq" id="WP_141199812.1">
    <property type="nucleotide sequence ID" value="NZ_CP041186.1"/>
</dbReference>
<reference evidence="8 9" key="1">
    <citation type="submission" date="2019-06" db="EMBL/GenBank/DDBJ databases">
        <title>Persicimonas caeni gen. nov., sp. nov., a predatory bacterium isolated from solar saltern.</title>
        <authorList>
            <person name="Wang S."/>
        </authorList>
    </citation>
    <scope>NUCLEOTIDE SEQUENCE [LARGE SCALE GENOMIC DNA]</scope>
    <source>
        <strain evidence="8 9">YN101</strain>
    </source>
</reference>
<dbReference type="PANTHER" id="PTHR43327">
    <property type="entry name" value="STOMATIN-LIKE PROTEIN 2, MITOCHONDRIAL"/>
    <property type="match status" value="1"/>
</dbReference>
<evidence type="ECO:0000256" key="5">
    <source>
        <dbReference type="ARBA" id="ARBA00023136"/>
    </source>
</evidence>
<dbReference type="CDD" id="cd03404">
    <property type="entry name" value="SPFH_HflK"/>
    <property type="match status" value="1"/>
</dbReference>
<dbReference type="Pfam" id="PF01145">
    <property type="entry name" value="Band_7"/>
    <property type="match status" value="1"/>
</dbReference>
<evidence type="ECO:0000256" key="6">
    <source>
        <dbReference type="RuleBase" id="RU364113"/>
    </source>
</evidence>
<dbReference type="SMART" id="SM00244">
    <property type="entry name" value="PHB"/>
    <property type="match status" value="1"/>
</dbReference>
<accession>A0A4Y6PYG0</accession>
<protein>
    <recommendedName>
        <fullName evidence="6">Protein HflK</fullName>
    </recommendedName>
</protein>
<evidence type="ECO:0000256" key="3">
    <source>
        <dbReference type="ARBA" id="ARBA00022692"/>
    </source>
</evidence>
<comment type="similarity">
    <text evidence="2 6">Belongs to the band 7/mec-2 family. HflK subfamily.</text>
</comment>
<sequence length="342" mass="38433">MDFEERVIDLKNKKPEFELRPKLVAGIGVFLVAAIGIWGSWFQVEADSVGMVMRLGEYVRQTGPGLHFKLPYGIETVEKVPTEKQLKEEFGFRTAEAGVDTRYSSKDYPDESLMLTGDLNVVDLEWTVQYRIVDPEKFLFEVRHVRDTFRHMNEAVMREVVGDRTVNEVLTVGRTEIGDAVQQKLQKLADQYETGIRVDQVILQDITPPDPVKPSFNEVNQAQQQREQLINEAKADYNKAVPSARGEAQRTIQKAEGYAVNRVNRAKGEAARFNSLLEEYKKAPEVTRRRIYIETLGEVLPKAKRKVIIDGDTSNVVPLLPMGNGAMGEGGVNLPGQGGAKK</sequence>
<evidence type="ECO:0000259" key="7">
    <source>
        <dbReference type="SMART" id="SM00244"/>
    </source>
</evidence>
<organism evidence="8 9">
    <name type="scientific">Persicimonas caeni</name>
    <dbReference type="NCBI Taxonomy" id="2292766"/>
    <lineage>
        <taxon>Bacteria</taxon>
        <taxon>Deltaproteobacteria</taxon>
        <taxon>Bradymonadales</taxon>
        <taxon>Bradymonadaceae</taxon>
        <taxon>Persicimonas</taxon>
    </lineage>
</organism>
<keyword evidence="8" id="KW-0378">Hydrolase</keyword>
<dbReference type="InterPro" id="IPR010201">
    <property type="entry name" value="HflK"/>
</dbReference>
<dbReference type="PANTHER" id="PTHR43327:SF2">
    <property type="entry name" value="MODULATOR OF FTSH PROTEASE HFLK"/>
    <property type="match status" value="1"/>
</dbReference>
<keyword evidence="5 6" id="KW-0472">Membrane</keyword>
<dbReference type="GO" id="GO:0016020">
    <property type="term" value="C:membrane"/>
    <property type="evidence" value="ECO:0007669"/>
    <property type="project" value="UniProtKB-SubCell"/>
</dbReference>
<keyword evidence="8" id="KW-0645">Protease</keyword>
<evidence type="ECO:0000256" key="2">
    <source>
        <dbReference type="ARBA" id="ARBA00006971"/>
    </source>
</evidence>
<gene>
    <name evidence="8" type="primary">hflK</name>
    <name evidence="8" type="ORF">FIV42_22160</name>
</gene>
<dbReference type="InterPro" id="IPR001107">
    <property type="entry name" value="Band_7"/>
</dbReference>